<dbReference type="GeneID" id="104759740"/>
<dbReference type="Proteomes" id="UP000694864">
    <property type="component" value="Chromosome 17"/>
</dbReference>
<gene>
    <name evidence="2" type="primary">LOC104759740</name>
</gene>
<evidence type="ECO:0000313" key="1">
    <source>
        <dbReference type="Proteomes" id="UP000694864"/>
    </source>
</evidence>
<reference evidence="2" key="2">
    <citation type="submission" date="2025-08" db="UniProtKB">
        <authorList>
            <consortium name="RefSeq"/>
        </authorList>
    </citation>
    <scope>IDENTIFICATION</scope>
    <source>
        <tissue evidence="2">Leaf</tissue>
    </source>
</reference>
<dbReference type="RefSeq" id="XP_010480933.1">
    <property type="nucleotide sequence ID" value="XM_010482631.1"/>
</dbReference>
<evidence type="ECO:0000313" key="2">
    <source>
        <dbReference type="RefSeq" id="XP_010480933.1"/>
    </source>
</evidence>
<organism evidence="1 2">
    <name type="scientific">Camelina sativa</name>
    <name type="common">False flax</name>
    <name type="synonym">Myagrum sativum</name>
    <dbReference type="NCBI Taxonomy" id="90675"/>
    <lineage>
        <taxon>Eukaryota</taxon>
        <taxon>Viridiplantae</taxon>
        <taxon>Streptophyta</taxon>
        <taxon>Embryophyta</taxon>
        <taxon>Tracheophyta</taxon>
        <taxon>Spermatophyta</taxon>
        <taxon>Magnoliopsida</taxon>
        <taxon>eudicotyledons</taxon>
        <taxon>Gunneridae</taxon>
        <taxon>Pentapetalae</taxon>
        <taxon>rosids</taxon>
        <taxon>malvids</taxon>
        <taxon>Brassicales</taxon>
        <taxon>Brassicaceae</taxon>
        <taxon>Camelineae</taxon>
        <taxon>Camelina</taxon>
    </lineage>
</organism>
<sequence length="144" mass="16762">MSSPDLDDEFDEFFDEHFDNLFQDCLDDYGSDQQPTSSRRPRAFIDRGREEGHIRLWNDYFSENATYSQASFHRRFRMNKSLFIHILDALSNEVPYFQQRRDATGRLGLSVLQKCTSAIRILAYGCAADAVDEYLRLANNTAML</sequence>
<protein>
    <submittedName>
        <fullName evidence="2">Uncharacterized protein LOC104759740</fullName>
    </submittedName>
</protein>
<proteinExistence type="predicted"/>
<reference evidence="1" key="1">
    <citation type="journal article" date="2014" name="Nat. Commun.">
        <title>The emerging biofuel crop Camelina sativa retains a highly undifferentiated hexaploid genome structure.</title>
        <authorList>
            <person name="Kagale S."/>
            <person name="Koh C."/>
            <person name="Nixon J."/>
            <person name="Bollina V."/>
            <person name="Clarke W.E."/>
            <person name="Tuteja R."/>
            <person name="Spillane C."/>
            <person name="Robinson S.J."/>
            <person name="Links M.G."/>
            <person name="Clarke C."/>
            <person name="Higgins E.E."/>
            <person name="Huebert T."/>
            <person name="Sharpe A.G."/>
            <person name="Parkin I.A."/>
        </authorList>
    </citation>
    <scope>NUCLEOTIDE SEQUENCE [LARGE SCALE GENOMIC DNA]</scope>
    <source>
        <strain evidence="1">cv. DH55</strain>
    </source>
</reference>
<accession>A0ABM0X5A8</accession>
<dbReference type="PANTHER" id="PTHR47150:SF5">
    <property type="entry name" value="OS07G0546750 PROTEIN"/>
    <property type="match status" value="1"/>
</dbReference>
<keyword evidence="1" id="KW-1185">Reference proteome</keyword>
<name>A0ABM0X5A8_CAMSA</name>
<dbReference type="PANTHER" id="PTHR47150">
    <property type="entry name" value="OS12G0169200 PROTEIN"/>
    <property type="match status" value="1"/>
</dbReference>